<keyword evidence="3 6" id="KW-0378">Hydrolase</keyword>
<evidence type="ECO:0000256" key="2">
    <source>
        <dbReference type="ARBA" id="ARBA00022723"/>
    </source>
</evidence>
<sequence>MKPVSIDARWFDGHQGRPTLVQVWIEGKELCFADQRLHLDELGWPDGFQWGQRQLQLPGRGALTFQQAEIFDAWALQAGRTPGWIDRWQRSAWLATASLMLSALLIAVGLTGGLPWAADWLVRRIPPSAEAPIGEQAMKLLDEQWLRPSELTEAEQAMWRRRFADMLHRAGAQAGAVVPAGLDLGFRRGGRMLGPNAFALPGGKLCVTDELIGLMRDEPDAVLTILAHEVGHVQGRHGLRLAARAAAVTAVAAVWLGDYSSFINGLPALLFTASYSRDHEREADDYARRLTLAAGVDAGRIALFFKRVRDTYGAQDESPLAIAFSSHPADSERVRHFQGGEATR</sequence>
<protein>
    <submittedName>
        <fullName evidence="10">M48 family metallopeptidase</fullName>
    </submittedName>
</protein>
<evidence type="ECO:0000256" key="6">
    <source>
        <dbReference type="RuleBase" id="RU003983"/>
    </source>
</evidence>
<organism evidence="10 11">
    <name type="scientific">Pelomonas caseinilytica</name>
    <dbReference type="NCBI Taxonomy" id="2906763"/>
    <lineage>
        <taxon>Bacteria</taxon>
        <taxon>Pseudomonadati</taxon>
        <taxon>Pseudomonadota</taxon>
        <taxon>Betaproteobacteria</taxon>
        <taxon>Burkholderiales</taxon>
        <taxon>Sphaerotilaceae</taxon>
        <taxon>Roseateles</taxon>
    </lineage>
</organism>
<evidence type="ECO:0000313" key="10">
    <source>
        <dbReference type="EMBL" id="MCE4540445.1"/>
    </source>
</evidence>
<comment type="cofactor">
    <cofactor evidence="6">
        <name>Zn(2+)</name>
        <dbReference type="ChEBI" id="CHEBI:29105"/>
    </cofactor>
    <text evidence="6">Binds 1 zinc ion per subunit.</text>
</comment>
<keyword evidence="4 6" id="KW-0862">Zinc</keyword>
<evidence type="ECO:0000259" key="8">
    <source>
        <dbReference type="Pfam" id="PF01435"/>
    </source>
</evidence>
<dbReference type="CDD" id="cd07332">
    <property type="entry name" value="M48C_Oma1_like"/>
    <property type="match status" value="1"/>
</dbReference>
<dbReference type="InterPro" id="IPR055518">
    <property type="entry name" value="DUF7092"/>
</dbReference>
<dbReference type="RefSeq" id="WP_233394961.1">
    <property type="nucleotide sequence ID" value="NZ_JAJTWT010000017.1"/>
</dbReference>
<proteinExistence type="inferred from homology"/>
<dbReference type="PANTHER" id="PTHR22726">
    <property type="entry name" value="METALLOENDOPEPTIDASE OMA1"/>
    <property type="match status" value="1"/>
</dbReference>
<evidence type="ECO:0000256" key="5">
    <source>
        <dbReference type="ARBA" id="ARBA00023049"/>
    </source>
</evidence>
<feature type="domain" description="Peptidase M48" evidence="8">
    <location>
        <begin position="195"/>
        <end position="338"/>
    </location>
</feature>
<keyword evidence="2" id="KW-0479">Metal-binding</keyword>
<dbReference type="Pfam" id="PF23368">
    <property type="entry name" value="DUF7092"/>
    <property type="match status" value="1"/>
</dbReference>
<dbReference type="InterPro" id="IPR001915">
    <property type="entry name" value="Peptidase_M48"/>
</dbReference>
<comment type="similarity">
    <text evidence="6">Belongs to the peptidase M48 family.</text>
</comment>
<accession>A0ABS8XMG3</accession>
<evidence type="ECO:0000259" key="9">
    <source>
        <dbReference type="Pfam" id="PF23368"/>
    </source>
</evidence>
<dbReference type="Proteomes" id="UP001201463">
    <property type="component" value="Unassembled WGS sequence"/>
</dbReference>
<keyword evidence="11" id="KW-1185">Reference proteome</keyword>
<feature type="transmembrane region" description="Helical" evidence="7">
    <location>
        <begin position="92"/>
        <end position="118"/>
    </location>
</feature>
<dbReference type="InterPro" id="IPR051156">
    <property type="entry name" value="Mito/Outer_Membr_Metalloprot"/>
</dbReference>
<evidence type="ECO:0000256" key="1">
    <source>
        <dbReference type="ARBA" id="ARBA00022670"/>
    </source>
</evidence>
<keyword evidence="1 6" id="KW-0645">Protease</keyword>
<keyword evidence="7" id="KW-0472">Membrane</keyword>
<dbReference type="Pfam" id="PF01435">
    <property type="entry name" value="Peptidase_M48"/>
    <property type="match status" value="1"/>
</dbReference>
<dbReference type="EMBL" id="JAJTWT010000017">
    <property type="protein sequence ID" value="MCE4540445.1"/>
    <property type="molecule type" value="Genomic_DNA"/>
</dbReference>
<evidence type="ECO:0000256" key="4">
    <source>
        <dbReference type="ARBA" id="ARBA00022833"/>
    </source>
</evidence>
<evidence type="ECO:0000313" key="11">
    <source>
        <dbReference type="Proteomes" id="UP001201463"/>
    </source>
</evidence>
<feature type="domain" description="DUF7092" evidence="9">
    <location>
        <begin position="6"/>
        <end position="75"/>
    </location>
</feature>
<dbReference type="PANTHER" id="PTHR22726:SF1">
    <property type="entry name" value="METALLOENDOPEPTIDASE OMA1, MITOCHONDRIAL"/>
    <property type="match status" value="1"/>
</dbReference>
<gene>
    <name evidence="10" type="ORF">LXT12_24685</name>
</gene>
<keyword evidence="7" id="KW-0812">Transmembrane</keyword>
<evidence type="ECO:0000256" key="7">
    <source>
        <dbReference type="SAM" id="Phobius"/>
    </source>
</evidence>
<dbReference type="Gene3D" id="3.30.2010.10">
    <property type="entry name" value="Metalloproteases ('zincins'), catalytic domain"/>
    <property type="match status" value="1"/>
</dbReference>
<comment type="caution">
    <text evidence="10">The sequence shown here is derived from an EMBL/GenBank/DDBJ whole genome shotgun (WGS) entry which is preliminary data.</text>
</comment>
<keyword evidence="5 6" id="KW-0482">Metalloprotease</keyword>
<name>A0ABS8XMG3_9BURK</name>
<evidence type="ECO:0000256" key="3">
    <source>
        <dbReference type="ARBA" id="ARBA00022801"/>
    </source>
</evidence>
<keyword evidence="7" id="KW-1133">Transmembrane helix</keyword>
<reference evidence="10 11" key="1">
    <citation type="submission" date="2021-12" db="EMBL/GenBank/DDBJ databases">
        <title>Genome seq of p7.</title>
        <authorList>
            <person name="Seo T."/>
        </authorList>
    </citation>
    <scope>NUCLEOTIDE SEQUENCE [LARGE SCALE GENOMIC DNA]</scope>
    <source>
        <strain evidence="10 11">P7</strain>
    </source>
</reference>